<evidence type="ECO:0000313" key="2">
    <source>
        <dbReference type="Proteomes" id="UP000242457"/>
    </source>
</evidence>
<accession>A0A2A3ET01</accession>
<evidence type="ECO:0000313" key="1">
    <source>
        <dbReference type="EMBL" id="PBC34913.1"/>
    </source>
</evidence>
<dbReference type="EMBL" id="KZ288185">
    <property type="protein sequence ID" value="PBC34913.1"/>
    <property type="molecule type" value="Genomic_DNA"/>
</dbReference>
<organism evidence="1 2">
    <name type="scientific">Apis cerana cerana</name>
    <name type="common">Oriental honeybee</name>
    <dbReference type="NCBI Taxonomy" id="94128"/>
    <lineage>
        <taxon>Eukaryota</taxon>
        <taxon>Metazoa</taxon>
        <taxon>Ecdysozoa</taxon>
        <taxon>Arthropoda</taxon>
        <taxon>Hexapoda</taxon>
        <taxon>Insecta</taxon>
        <taxon>Pterygota</taxon>
        <taxon>Neoptera</taxon>
        <taxon>Endopterygota</taxon>
        <taxon>Hymenoptera</taxon>
        <taxon>Apocrita</taxon>
        <taxon>Aculeata</taxon>
        <taxon>Apoidea</taxon>
        <taxon>Anthophila</taxon>
        <taxon>Apidae</taxon>
        <taxon>Apis</taxon>
    </lineage>
</organism>
<protein>
    <submittedName>
        <fullName evidence="1">Uncharacterized protein</fullName>
    </submittedName>
</protein>
<keyword evidence="2" id="KW-1185">Reference proteome</keyword>
<dbReference type="OrthoDB" id="7675211at2759"/>
<dbReference type="Proteomes" id="UP000242457">
    <property type="component" value="Unassembled WGS sequence"/>
</dbReference>
<gene>
    <name evidence="1" type="ORF">APICC_00018</name>
</gene>
<sequence length="106" mass="12343">MYSKFDNCVEHPLGILCKCTDYQEILNKFTSYNIGTEHYLKPKVNVEPIASAKVLWINNRLKLDEDISKPILLYPQEQSNITAYNVDKIWMPIVSNLIPLKLIFKL</sequence>
<dbReference type="AlphaFoldDB" id="A0A2A3ET01"/>
<proteinExistence type="predicted"/>
<reference evidence="1 2" key="1">
    <citation type="submission" date="2014-07" db="EMBL/GenBank/DDBJ databases">
        <title>Genomic and transcriptomic analysis on Apis cerana provide comprehensive insights into honey bee biology.</title>
        <authorList>
            <person name="Diao Q."/>
            <person name="Sun L."/>
            <person name="Zheng H."/>
            <person name="Zheng H."/>
            <person name="Xu S."/>
            <person name="Wang S."/>
            <person name="Zeng Z."/>
            <person name="Hu F."/>
            <person name="Su S."/>
            <person name="Wu J."/>
        </authorList>
    </citation>
    <scope>NUCLEOTIDE SEQUENCE [LARGE SCALE GENOMIC DNA]</scope>
    <source>
        <tissue evidence="1">Pupae without intestine</tissue>
    </source>
</reference>
<name>A0A2A3ET01_APICC</name>